<dbReference type="AlphaFoldDB" id="A0A0J7JUJ4"/>
<keyword evidence="2" id="KW-1185">Reference proteome</keyword>
<dbReference type="PaxDb" id="67767-A0A0J7JUJ4"/>
<protein>
    <submittedName>
        <fullName evidence="1">Uncharacterized protein</fullName>
    </submittedName>
</protein>
<dbReference type="InterPro" id="IPR008042">
    <property type="entry name" value="Retrotrans_Pao"/>
</dbReference>
<dbReference type="EMBL" id="LBMM01031167">
    <property type="protein sequence ID" value="KMQ81827.1"/>
    <property type="molecule type" value="Genomic_DNA"/>
</dbReference>
<proteinExistence type="predicted"/>
<comment type="caution">
    <text evidence="1">The sequence shown here is derived from an EMBL/GenBank/DDBJ whole genome shotgun (WGS) entry which is preliminary data.</text>
</comment>
<reference evidence="1 2" key="1">
    <citation type="submission" date="2015-04" db="EMBL/GenBank/DDBJ databases">
        <title>Lasius niger genome sequencing.</title>
        <authorList>
            <person name="Konorov E.A."/>
            <person name="Nikitin M.A."/>
            <person name="Kirill M.V."/>
            <person name="Chang P."/>
        </authorList>
    </citation>
    <scope>NUCLEOTIDE SEQUENCE [LARGE SCALE GENOMIC DNA]</scope>
    <source>
        <tissue evidence="1">Whole</tissue>
    </source>
</reference>
<evidence type="ECO:0000313" key="1">
    <source>
        <dbReference type="EMBL" id="KMQ81827.1"/>
    </source>
</evidence>
<evidence type="ECO:0000313" key="2">
    <source>
        <dbReference type="Proteomes" id="UP000036403"/>
    </source>
</evidence>
<dbReference type="STRING" id="67767.A0A0J7JUJ4"/>
<organism evidence="1 2">
    <name type="scientific">Lasius niger</name>
    <name type="common">Black garden ant</name>
    <dbReference type="NCBI Taxonomy" id="67767"/>
    <lineage>
        <taxon>Eukaryota</taxon>
        <taxon>Metazoa</taxon>
        <taxon>Ecdysozoa</taxon>
        <taxon>Arthropoda</taxon>
        <taxon>Hexapoda</taxon>
        <taxon>Insecta</taxon>
        <taxon>Pterygota</taxon>
        <taxon>Neoptera</taxon>
        <taxon>Endopterygota</taxon>
        <taxon>Hymenoptera</taxon>
        <taxon>Apocrita</taxon>
        <taxon>Aculeata</taxon>
        <taxon>Formicoidea</taxon>
        <taxon>Formicidae</taxon>
        <taxon>Formicinae</taxon>
        <taxon>Lasius</taxon>
        <taxon>Lasius</taxon>
    </lineage>
</organism>
<dbReference type="OrthoDB" id="8057024at2759"/>
<gene>
    <name evidence="1" type="ORF">RF55_25078</name>
</gene>
<dbReference type="Proteomes" id="UP000036403">
    <property type="component" value="Unassembled WGS sequence"/>
</dbReference>
<dbReference type="Pfam" id="PF05380">
    <property type="entry name" value="Peptidase_A17"/>
    <property type="match status" value="1"/>
</dbReference>
<dbReference type="PANTHER" id="PTHR47331">
    <property type="entry name" value="PHD-TYPE DOMAIN-CONTAINING PROTEIN"/>
    <property type="match status" value="1"/>
</dbReference>
<sequence>MEFQDGLPSLEDIRVLRWLASDRADCNLEIHGFADASERAYAAVVYLRTESICGEVEVRLAAAKTKVAPLKNVTLPRLELCAAALLARLVAHIHCILGTRTASIHLWSDSTVALGWIRTHPASWKTYVANR</sequence>
<feature type="non-terminal residue" evidence="1">
    <location>
        <position position="131"/>
    </location>
</feature>
<accession>A0A0J7JUJ4</accession>
<name>A0A0J7JUJ4_LASNI</name>